<dbReference type="PANTHER" id="PTHR32387:SF0">
    <property type="entry name" value="PROTEIN NO VEIN"/>
    <property type="match status" value="1"/>
</dbReference>
<dbReference type="EMBL" id="JAGPUO010000020">
    <property type="protein sequence ID" value="KAG5656742.1"/>
    <property type="molecule type" value="Genomic_DNA"/>
</dbReference>
<proteinExistence type="predicted"/>
<gene>
    <name evidence="1" type="ORF">KAF25_010295</name>
</gene>
<evidence type="ECO:0000313" key="1">
    <source>
        <dbReference type="EMBL" id="KAG5656742.1"/>
    </source>
</evidence>
<comment type="caution">
    <text evidence="1">The sequence shown here is derived from an EMBL/GenBank/DDBJ whole genome shotgun (WGS) entry which is preliminary data.</text>
</comment>
<organism evidence="1 2">
    <name type="scientific">Fusarium avenaceum</name>
    <dbReference type="NCBI Taxonomy" id="40199"/>
    <lineage>
        <taxon>Eukaryota</taxon>
        <taxon>Fungi</taxon>
        <taxon>Dikarya</taxon>
        <taxon>Ascomycota</taxon>
        <taxon>Pezizomycotina</taxon>
        <taxon>Sordariomycetes</taxon>
        <taxon>Hypocreomycetidae</taxon>
        <taxon>Hypocreales</taxon>
        <taxon>Nectriaceae</taxon>
        <taxon>Fusarium</taxon>
        <taxon>Fusarium tricinctum species complex</taxon>
    </lineage>
</organism>
<reference evidence="1" key="1">
    <citation type="submission" date="2021-04" db="EMBL/GenBank/DDBJ databases">
        <title>Draft genome of Fusarium avenaceum strain F156N33, isolated from an atmospheric sample in Virginia.</title>
        <authorList>
            <person name="Yang S."/>
            <person name="Vinatzer B.A."/>
            <person name="Coleman J."/>
        </authorList>
    </citation>
    <scope>NUCLEOTIDE SEQUENCE</scope>
    <source>
        <strain evidence="1">F156N33</strain>
    </source>
</reference>
<dbReference type="AlphaFoldDB" id="A0A9P7H1L5"/>
<dbReference type="Proteomes" id="UP000782241">
    <property type="component" value="Unassembled WGS sequence"/>
</dbReference>
<keyword evidence="2" id="KW-1185">Reference proteome</keyword>
<protein>
    <submittedName>
        <fullName evidence="1">Uncharacterized protein</fullName>
    </submittedName>
</protein>
<feature type="non-terminal residue" evidence="1">
    <location>
        <position position="263"/>
    </location>
</feature>
<accession>A0A9P7H1L5</accession>
<dbReference type="PANTHER" id="PTHR32387">
    <property type="entry name" value="WU:FJ29H11"/>
    <property type="match status" value="1"/>
</dbReference>
<dbReference type="InterPro" id="IPR052957">
    <property type="entry name" value="Auxin_embryo_med"/>
</dbReference>
<name>A0A9P7H1L5_9HYPO</name>
<evidence type="ECO:0000313" key="2">
    <source>
        <dbReference type="Proteomes" id="UP000782241"/>
    </source>
</evidence>
<sequence>MRDTVLSQFEQLSGTSLLFLKKLQRITVEFYNTNSKLEKSKHFRKEKLDDCRVSIEGISIIEGRQAADSQIYHVTEQPAESLATSVILAFPLERDHKPTVYHEKKEVFNIVPITSTKYNFHIHADFDLESDRKNLNAASKRNLDLRELIVDTFHNALDSFWGHSTLCYDWPTFLPSPEKNDELFWDGLDTAFREKSSYIVVECRRDSMRTMQDAMFLPVSMRDKDGKPLLDDSDHDLFLSSNYSDSAVEALKNHGLKTMGFDA</sequence>